<organism evidence="2 3">
    <name type="scientific">Heterorhabditis bacteriophora</name>
    <name type="common">Entomopathogenic nematode worm</name>
    <dbReference type="NCBI Taxonomy" id="37862"/>
    <lineage>
        <taxon>Eukaryota</taxon>
        <taxon>Metazoa</taxon>
        <taxon>Ecdysozoa</taxon>
        <taxon>Nematoda</taxon>
        <taxon>Chromadorea</taxon>
        <taxon>Rhabditida</taxon>
        <taxon>Rhabditina</taxon>
        <taxon>Rhabditomorpha</taxon>
        <taxon>Strongyloidea</taxon>
        <taxon>Heterorhabditidae</taxon>
        <taxon>Heterorhabditis</taxon>
    </lineage>
</organism>
<feature type="region of interest" description="Disordered" evidence="1">
    <location>
        <begin position="63"/>
        <end position="83"/>
    </location>
</feature>
<dbReference type="WBParaSite" id="Hba_08576">
    <property type="protein sequence ID" value="Hba_08576"/>
    <property type="gene ID" value="Hba_08576"/>
</dbReference>
<proteinExistence type="predicted"/>
<keyword evidence="2" id="KW-1185">Reference proteome</keyword>
<protein>
    <submittedName>
        <fullName evidence="3">Ovule protein</fullName>
    </submittedName>
</protein>
<dbReference type="Proteomes" id="UP000095283">
    <property type="component" value="Unplaced"/>
</dbReference>
<evidence type="ECO:0000313" key="3">
    <source>
        <dbReference type="WBParaSite" id="Hba_08576"/>
    </source>
</evidence>
<name>A0A1I7WTX4_HETBA</name>
<dbReference type="AlphaFoldDB" id="A0A1I7WTX4"/>
<feature type="compositionally biased region" description="Basic residues" evidence="1">
    <location>
        <begin position="67"/>
        <end position="76"/>
    </location>
</feature>
<evidence type="ECO:0000256" key="1">
    <source>
        <dbReference type="SAM" id="MobiDB-lite"/>
    </source>
</evidence>
<evidence type="ECO:0000313" key="2">
    <source>
        <dbReference type="Proteomes" id="UP000095283"/>
    </source>
</evidence>
<accession>A0A1I7WTX4</accession>
<reference evidence="3" key="1">
    <citation type="submission" date="2016-11" db="UniProtKB">
        <authorList>
            <consortium name="WormBaseParasite"/>
        </authorList>
    </citation>
    <scope>IDENTIFICATION</scope>
</reference>
<sequence length="83" mass="9976">MPDQKPTRKRKLWTHWKHPMTDDTTAPFMRHRTSCDDQTLSGTLFLLLKRLNLSTQSIRTSTYNKRIGTKHIHERRSRKDQDE</sequence>